<dbReference type="Proteomes" id="UP000261948">
    <property type="component" value="Unassembled WGS sequence"/>
</dbReference>
<dbReference type="EMBL" id="QURR01000037">
    <property type="protein sequence ID" value="RGE40442.1"/>
    <property type="molecule type" value="Genomic_DNA"/>
</dbReference>
<protein>
    <submittedName>
        <fullName evidence="3">Lytic transglycosylase, catalytic</fullName>
    </submittedName>
</protein>
<comment type="caution">
    <text evidence="3">The sequence shown here is derived from an EMBL/GenBank/DDBJ whole genome shotgun (WGS) entry which is preliminary data.</text>
</comment>
<keyword evidence="1" id="KW-0732">Signal</keyword>
<feature type="signal peptide" evidence="1">
    <location>
        <begin position="1"/>
        <end position="19"/>
    </location>
</feature>
<reference evidence="3 4" key="1">
    <citation type="submission" date="2018-08" db="EMBL/GenBank/DDBJ databases">
        <title>Comamonas testosteroni strain SWCO2.</title>
        <authorList>
            <person name="Jiang N."/>
            <person name="Zhang X.Z."/>
        </authorList>
    </citation>
    <scope>NUCLEOTIDE SEQUENCE [LARGE SCALE GENOMIC DNA]</scope>
    <source>
        <strain evidence="3 4">SWCO2</strain>
    </source>
</reference>
<dbReference type="AlphaFoldDB" id="A0A373FAB3"/>
<evidence type="ECO:0000256" key="1">
    <source>
        <dbReference type="SAM" id="SignalP"/>
    </source>
</evidence>
<organism evidence="3 4">
    <name type="scientific">Comamonas testosteroni</name>
    <name type="common">Pseudomonas testosteroni</name>
    <dbReference type="NCBI Taxonomy" id="285"/>
    <lineage>
        <taxon>Bacteria</taxon>
        <taxon>Pseudomonadati</taxon>
        <taxon>Pseudomonadota</taxon>
        <taxon>Betaproteobacteria</taxon>
        <taxon>Burkholderiales</taxon>
        <taxon>Comamonadaceae</taxon>
        <taxon>Comamonas</taxon>
    </lineage>
</organism>
<gene>
    <name evidence="3" type="ORF">DZC30_20480</name>
</gene>
<dbReference type="CDD" id="cd13400">
    <property type="entry name" value="LT_IagB-like"/>
    <property type="match status" value="1"/>
</dbReference>
<proteinExistence type="predicted"/>
<dbReference type="SUPFAM" id="SSF53955">
    <property type="entry name" value="Lysozyme-like"/>
    <property type="match status" value="1"/>
</dbReference>
<dbReference type="InterPro" id="IPR023346">
    <property type="entry name" value="Lysozyme-like_dom_sf"/>
</dbReference>
<feature type="domain" description="Transglycosylase SLT" evidence="2">
    <location>
        <begin position="36"/>
        <end position="131"/>
    </location>
</feature>
<dbReference type="InterPro" id="IPR008258">
    <property type="entry name" value="Transglycosylase_SLT_dom_1"/>
</dbReference>
<sequence length="200" mass="21805">MFRKLSLSAMLAMATTAAAQAPTAPTTMFTRPVEACIIPAAQYHGVNHNILWAILKVESNFKPATVAKNENGTSDYGMGGMNTIHMPGLAKFGVTPATISDPCISTYVTAWHLRKQMAKHGNNWYGIATYHSATPYYNTRYQIMLKNALIRTGVLEGQLIPVPPLKKNTKSSTGVNKNAKVKNEMSTTIASNSKMNIDID</sequence>
<evidence type="ECO:0000313" key="3">
    <source>
        <dbReference type="EMBL" id="RGE40442.1"/>
    </source>
</evidence>
<feature type="chain" id="PRO_5016920097" evidence="1">
    <location>
        <begin position="20"/>
        <end position="200"/>
    </location>
</feature>
<dbReference type="OrthoDB" id="9808681at2"/>
<dbReference type="Gene3D" id="1.10.530.10">
    <property type="match status" value="1"/>
</dbReference>
<accession>A0A373FAB3</accession>
<name>A0A373FAB3_COMTE</name>
<evidence type="ECO:0000259" key="2">
    <source>
        <dbReference type="Pfam" id="PF01464"/>
    </source>
</evidence>
<evidence type="ECO:0000313" key="4">
    <source>
        <dbReference type="Proteomes" id="UP000261948"/>
    </source>
</evidence>
<keyword evidence="4" id="KW-1185">Reference proteome</keyword>
<dbReference type="Pfam" id="PF01464">
    <property type="entry name" value="SLT"/>
    <property type="match status" value="1"/>
</dbReference>